<dbReference type="SUPFAM" id="SSF48403">
    <property type="entry name" value="Ankyrin repeat"/>
    <property type="match status" value="1"/>
</dbReference>
<feature type="repeat" description="ANK" evidence="3">
    <location>
        <begin position="608"/>
        <end position="640"/>
    </location>
</feature>
<dbReference type="Proteomes" id="UP001149163">
    <property type="component" value="Unassembled WGS sequence"/>
</dbReference>
<dbReference type="AlphaFoldDB" id="A0A9W9LPI9"/>
<reference evidence="6" key="2">
    <citation type="journal article" date="2023" name="IMA Fungus">
        <title>Comparative genomic study of the Penicillium genus elucidates a diverse pangenome and 15 lateral gene transfer events.</title>
        <authorList>
            <person name="Petersen C."/>
            <person name="Sorensen T."/>
            <person name="Nielsen M.R."/>
            <person name="Sondergaard T.E."/>
            <person name="Sorensen J.L."/>
            <person name="Fitzpatrick D.A."/>
            <person name="Frisvad J.C."/>
            <person name="Nielsen K.L."/>
        </authorList>
    </citation>
    <scope>NUCLEOTIDE SEQUENCE</scope>
    <source>
        <strain evidence="6">IBT 26290</strain>
    </source>
</reference>
<feature type="repeat" description="ANK" evidence="3">
    <location>
        <begin position="707"/>
        <end position="739"/>
    </location>
</feature>
<evidence type="ECO:0000256" key="3">
    <source>
        <dbReference type="PROSITE-ProRule" id="PRU00023"/>
    </source>
</evidence>
<dbReference type="SUPFAM" id="SSF52540">
    <property type="entry name" value="P-loop containing nucleoside triphosphate hydrolases"/>
    <property type="match status" value="1"/>
</dbReference>
<evidence type="ECO:0000313" key="6">
    <source>
        <dbReference type="EMBL" id="KAJ5169014.1"/>
    </source>
</evidence>
<proteinExistence type="predicted"/>
<keyword evidence="2 3" id="KW-0040">ANK repeat</keyword>
<feature type="repeat" description="ANK" evidence="3">
    <location>
        <begin position="542"/>
        <end position="574"/>
    </location>
</feature>
<dbReference type="InterPro" id="IPR027417">
    <property type="entry name" value="P-loop_NTPase"/>
</dbReference>
<dbReference type="Pfam" id="PF13637">
    <property type="entry name" value="Ank_4"/>
    <property type="match status" value="1"/>
</dbReference>
<dbReference type="PANTHER" id="PTHR24198">
    <property type="entry name" value="ANKYRIN REPEAT AND PROTEIN KINASE DOMAIN-CONTAINING PROTEIN"/>
    <property type="match status" value="1"/>
</dbReference>
<dbReference type="RefSeq" id="XP_056545475.1">
    <property type="nucleotide sequence ID" value="XM_056686733.1"/>
</dbReference>
<evidence type="ECO:0000256" key="1">
    <source>
        <dbReference type="ARBA" id="ARBA00022737"/>
    </source>
</evidence>
<dbReference type="PANTHER" id="PTHR24198:SF165">
    <property type="entry name" value="ANKYRIN REPEAT-CONTAINING PROTEIN-RELATED"/>
    <property type="match status" value="1"/>
</dbReference>
<feature type="domain" description="Nephrocystin 3-like N-terminal" evidence="5">
    <location>
        <begin position="192"/>
        <end position="330"/>
    </location>
</feature>
<keyword evidence="7" id="KW-1185">Reference proteome</keyword>
<feature type="repeat" description="ANK" evidence="3">
    <location>
        <begin position="641"/>
        <end position="673"/>
    </location>
</feature>
<dbReference type="Pfam" id="PF22939">
    <property type="entry name" value="WHD_GPIID"/>
    <property type="match status" value="1"/>
</dbReference>
<feature type="repeat" description="ANK" evidence="3">
    <location>
        <begin position="674"/>
        <end position="706"/>
    </location>
</feature>
<dbReference type="PROSITE" id="PS50088">
    <property type="entry name" value="ANK_REPEAT"/>
    <property type="match status" value="8"/>
</dbReference>
<evidence type="ECO:0000259" key="4">
    <source>
        <dbReference type="Pfam" id="PF22939"/>
    </source>
</evidence>
<dbReference type="InterPro" id="IPR002110">
    <property type="entry name" value="Ankyrin_rpt"/>
</dbReference>
<dbReference type="SMART" id="SM00248">
    <property type="entry name" value="ANK"/>
    <property type="match status" value="8"/>
</dbReference>
<evidence type="ECO:0000313" key="7">
    <source>
        <dbReference type="Proteomes" id="UP001149163"/>
    </source>
</evidence>
<feature type="domain" description="GPI inositol-deacylase winged helix" evidence="4">
    <location>
        <begin position="440"/>
        <end position="519"/>
    </location>
</feature>
<gene>
    <name evidence="6" type="ORF">N7482_004608</name>
</gene>
<dbReference type="EMBL" id="JAPQKN010000002">
    <property type="protein sequence ID" value="KAJ5169014.1"/>
    <property type="molecule type" value="Genomic_DNA"/>
</dbReference>
<evidence type="ECO:0000259" key="5">
    <source>
        <dbReference type="Pfam" id="PF24883"/>
    </source>
</evidence>
<dbReference type="Gene3D" id="1.25.40.20">
    <property type="entry name" value="Ankyrin repeat-containing domain"/>
    <property type="match status" value="4"/>
</dbReference>
<feature type="repeat" description="ANK" evidence="3">
    <location>
        <begin position="740"/>
        <end position="772"/>
    </location>
</feature>
<dbReference type="PROSITE" id="PS50297">
    <property type="entry name" value="ANK_REP_REGION"/>
    <property type="match status" value="7"/>
</dbReference>
<name>A0A9W9LPI9_9EURO</name>
<protein>
    <submittedName>
        <fullName evidence="6">Ankyrin</fullName>
    </submittedName>
</protein>
<dbReference type="Pfam" id="PF12796">
    <property type="entry name" value="Ank_2"/>
    <property type="match status" value="2"/>
</dbReference>
<evidence type="ECO:0000256" key="2">
    <source>
        <dbReference type="ARBA" id="ARBA00023043"/>
    </source>
</evidence>
<dbReference type="OrthoDB" id="195446at2759"/>
<dbReference type="InterPro" id="IPR036770">
    <property type="entry name" value="Ankyrin_rpt-contain_sf"/>
</dbReference>
<dbReference type="InterPro" id="IPR054471">
    <property type="entry name" value="GPIID_WHD"/>
</dbReference>
<dbReference type="PRINTS" id="PR01415">
    <property type="entry name" value="ANKYRIN"/>
</dbReference>
<keyword evidence="1" id="KW-0677">Repeat</keyword>
<accession>A0A9W9LPI9</accession>
<dbReference type="Gene3D" id="3.40.50.300">
    <property type="entry name" value="P-loop containing nucleotide triphosphate hydrolases"/>
    <property type="match status" value="1"/>
</dbReference>
<dbReference type="InterPro" id="IPR056884">
    <property type="entry name" value="NPHP3-like_N"/>
</dbReference>
<feature type="repeat" description="ANK" evidence="3">
    <location>
        <begin position="773"/>
        <end position="805"/>
    </location>
</feature>
<comment type="caution">
    <text evidence="6">The sequence shown here is derived from an EMBL/GenBank/DDBJ whole genome shotgun (WGS) entry which is preliminary data.</text>
</comment>
<organism evidence="6 7">
    <name type="scientific">Penicillium canariense</name>
    <dbReference type="NCBI Taxonomy" id="189055"/>
    <lineage>
        <taxon>Eukaryota</taxon>
        <taxon>Fungi</taxon>
        <taxon>Dikarya</taxon>
        <taxon>Ascomycota</taxon>
        <taxon>Pezizomycotina</taxon>
        <taxon>Eurotiomycetes</taxon>
        <taxon>Eurotiomycetidae</taxon>
        <taxon>Eurotiales</taxon>
        <taxon>Aspergillaceae</taxon>
        <taxon>Penicillium</taxon>
    </lineage>
</organism>
<reference evidence="6" key="1">
    <citation type="submission" date="2022-11" db="EMBL/GenBank/DDBJ databases">
        <authorList>
            <person name="Petersen C."/>
        </authorList>
    </citation>
    <scope>NUCLEOTIDE SEQUENCE</scope>
    <source>
        <strain evidence="6">IBT 26290</strain>
    </source>
</reference>
<dbReference type="Pfam" id="PF24883">
    <property type="entry name" value="NPHP3_N"/>
    <property type="match status" value="1"/>
</dbReference>
<sequence length="811" mass="90245">MSFGFGVGDFLAVLKLANDVKDRFAQAPKAYMAIYQEVELLSTILHRIECLDENDFEEQAKDMEKVLTNCQDLLGELRIKLDNFEVLANDSTPDWNKKAQRAWKRIKWDQKEIKDFRSRIVSNISLFNLLVGCNNQSLMVERTRGIEAKQDFVIQRQDEWEREKVLSWISRSSPAARQSEVLKSRQEGTGTWAQAKTVLASTIIDHLEHSFSNQDNVGVAYYFCDYRQEQTLLGIYSAILRQLLQRQPSIPEHVSSLYKKLTQQDSRPSKDEVFEALQVTISKYNRTFIILDALDECPLSDSLEGARFSFLHKIVSLPDQANVSLLSTSRLDQEVLACFENGASMEIEAAREDIQEYINVRINDLRPFVRRRPGLVQDIKDEITDAARGMFLLARLYINLLTDQPNEKGVRTMLEHFRSGSRPNVYQDAYDQTVTRMESQGADALELSKKTIGWIMNAKEPLTVDKIEHALAIEIGSSEFDKTNITDIKQITSYCCGLVVVDTETNHVKLVHYTTQKYFEGTMGSWFPQIHQIITDSCLTFQRKNTLPMAVAGNQEATLKFLLDHGANISSCDDFGRTALHSAARGGYKAAVQLLLDNGASVDFQRNNGETPLHSAARGGHEAVIQLLLNNGASVDFQSNIGETPLHLAALWGCEAVVQLLLDNGASIDSQKKDGEAPLHSAALGGHEAVVQLLLDNGASIDSQKKDGEVPLHSAAQGGHEAVVQLLLDNGASVDSRSSHDETPLLWAALGGHEAVVQLLLDNGASIDSRSNYGGTPLNLATMCDHEAVIQLLLDNGASVDSKENFPAMHR</sequence>
<feature type="repeat" description="ANK" evidence="3">
    <location>
        <begin position="575"/>
        <end position="607"/>
    </location>
</feature>
<dbReference type="GeneID" id="81425909"/>